<organism evidence="1 2">
    <name type="scientific">Granulicella rosea</name>
    <dbReference type="NCBI Taxonomy" id="474952"/>
    <lineage>
        <taxon>Bacteria</taxon>
        <taxon>Pseudomonadati</taxon>
        <taxon>Acidobacteriota</taxon>
        <taxon>Terriglobia</taxon>
        <taxon>Terriglobales</taxon>
        <taxon>Acidobacteriaceae</taxon>
        <taxon>Granulicella</taxon>
    </lineage>
</organism>
<accession>A0A239M851</accession>
<proteinExistence type="predicted"/>
<reference evidence="1 2" key="1">
    <citation type="submission" date="2017-06" db="EMBL/GenBank/DDBJ databases">
        <authorList>
            <person name="Kim H.J."/>
            <person name="Triplett B.A."/>
        </authorList>
    </citation>
    <scope>NUCLEOTIDE SEQUENCE [LARGE SCALE GENOMIC DNA]</scope>
    <source>
        <strain evidence="1 2">DSM 18704</strain>
    </source>
</reference>
<evidence type="ECO:0000313" key="1">
    <source>
        <dbReference type="EMBL" id="SNT38019.1"/>
    </source>
</evidence>
<dbReference type="NCBIfam" id="TIGR03435">
    <property type="entry name" value="Soli_TIGR03435"/>
    <property type="match status" value="1"/>
</dbReference>
<evidence type="ECO:0000313" key="2">
    <source>
        <dbReference type="Proteomes" id="UP000198356"/>
    </source>
</evidence>
<dbReference type="Pfam" id="PF12543">
    <property type="entry name" value="DUF3738"/>
    <property type="match status" value="1"/>
</dbReference>
<gene>
    <name evidence="1" type="ORF">SAMN05421770_11024</name>
</gene>
<name>A0A239M851_9BACT</name>
<dbReference type="OrthoDB" id="116820at2"/>
<sequence length="335" mass="36308">MLRNATFRNVLRLSPWMDHRRFERDAGPLAALRTTAILWASLLGGSLSLSGACMAQQAPVSAANAPMTTADATLRFEVASVRENRSDAKAFSNLPLGPGPQYVDIGGHLMSTNQLLLGYIVFAYKPTMYQIQQFRAQLPDWTRGAHYDIQARVDGHPGKDELRVMMQALLADRFKLKVHRETRREPVYALELTKVRPGTGLRVHPADDPACAKADMPEAMPGTYPASCGAAWQTLPKVAGNFRIVARGMTPAMLAASIAGTGNIFDRPVVDATGLTGTYDYDLEFAPETAIGADAAPTGAPFSEALRAQLGLKLVPQKGAVEVIVIDHIERPSEN</sequence>
<keyword evidence="2" id="KW-1185">Reference proteome</keyword>
<protein>
    <submittedName>
        <fullName evidence="1">Soil-associated protein, TIGR03435 family</fullName>
    </submittedName>
</protein>
<dbReference type="Proteomes" id="UP000198356">
    <property type="component" value="Unassembled WGS sequence"/>
</dbReference>
<dbReference type="InterPro" id="IPR017801">
    <property type="entry name" value="DUF3738"/>
</dbReference>
<dbReference type="AlphaFoldDB" id="A0A239M851"/>
<dbReference type="EMBL" id="FZOU01000010">
    <property type="protein sequence ID" value="SNT38019.1"/>
    <property type="molecule type" value="Genomic_DNA"/>
</dbReference>